<dbReference type="InterPro" id="IPR011006">
    <property type="entry name" value="CheY-like_superfamily"/>
</dbReference>
<dbReference type="Gene3D" id="3.40.50.2300">
    <property type="match status" value="1"/>
</dbReference>
<evidence type="ECO:0000259" key="3">
    <source>
        <dbReference type="PROSITE" id="PS50930"/>
    </source>
</evidence>
<feature type="domain" description="HTH LytTR-type" evidence="3">
    <location>
        <begin position="147"/>
        <end position="251"/>
    </location>
</feature>
<dbReference type="SMART" id="SM00850">
    <property type="entry name" value="LytTR"/>
    <property type="match status" value="1"/>
</dbReference>
<keyword evidence="1" id="KW-0597">Phosphoprotein</keyword>
<dbReference type="Pfam" id="PF04397">
    <property type="entry name" value="LytTR"/>
    <property type="match status" value="1"/>
</dbReference>
<dbReference type="Gene3D" id="2.40.50.1020">
    <property type="entry name" value="LytTr DNA-binding domain"/>
    <property type="match status" value="1"/>
</dbReference>
<dbReference type="PANTHER" id="PTHR37299:SF1">
    <property type="entry name" value="STAGE 0 SPORULATION PROTEIN A HOMOLOG"/>
    <property type="match status" value="1"/>
</dbReference>
<dbReference type="PROSITE" id="PS50110">
    <property type="entry name" value="RESPONSE_REGULATORY"/>
    <property type="match status" value="1"/>
</dbReference>
<dbReference type="AlphaFoldDB" id="A0A2J0Z792"/>
<dbReference type="InterPro" id="IPR007492">
    <property type="entry name" value="LytTR_DNA-bd_dom"/>
</dbReference>
<organism evidence="4 5">
    <name type="scientific">Rhizobium meliloti</name>
    <name type="common">Ensifer meliloti</name>
    <name type="synonym">Sinorhizobium meliloti</name>
    <dbReference type="NCBI Taxonomy" id="382"/>
    <lineage>
        <taxon>Bacteria</taxon>
        <taxon>Pseudomonadati</taxon>
        <taxon>Pseudomonadota</taxon>
        <taxon>Alphaproteobacteria</taxon>
        <taxon>Hyphomicrobiales</taxon>
        <taxon>Rhizobiaceae</taxon>
        <taxon>Sinorhizobium/Ensifer group</taxon>
        <taxon>Sinorhizobium</taxon>
    </lineage>
</organism>
<evidence type="ECO:0000259" key="2">
    <source>
        <dbReference type="PROSITE" id="PS50110"/>
    </source>
</evidence>
<dbReference type="InterPro" id="IPR046947">
    <property type="entry name" value="LytR-like"/>
</dbReference>
<sequence length="268" mass="29648">MLRVMVVDDEPPARRGLKRLIQAHPDVEVIGEAGSLDQAQQLTHSLRPDAIFLDIDLGDDNGFGLIKRLDQVPAIVFVTGHGTYAPQAFDVAALDFLLKPVERQRLALTLDRLRRYRRAHDLDGKIEDTATAPVAMPDRATPDRRRLHIRMAGQTVVLPTDGIAMLAAEADFTRIVMADGRDYLVCRLLGQCAADLPTPPFFRVSRSLMINLDRVVRVRTHDKGRSLLSLGRSLAPIMLGRVATTRLRRALDGVQRVKTVSDGNDAPA</sequence>
<proteinExistence type="predicted"/>
<dbReference type="GO" id="GO:0000156">
    <property type="term" value="F:phosphorelay response regulator activity"/>
    <property type="evidence" value="ECO:0007669"/>
    <property type="project" value="InterPro"/>
</dbReference>
<dbReference type="SMART" id="SM00448">
    <property type="entry name" value="REC"/>
    <property type="match status" value="1"/>
</dbReference>
<name>A0A2J0Z792_RHIML</name>
<comment type="caution">
    <text evidence="4">The sequence shown here is derived from an EMBL/GenBank/DDBJ whole genome shotgun (WGS) entry which is preliminary data.</text>
</comment>
<dbReference type="PROSITE" id="PS50930">
    <property type="entry name" value="HTH_LYTTR"/>
    <property type="match status" value="1"/>
</dbReference>
<dbReference type="SUPFAM" id="SSF52172">
    <property type="entry name" value="CheY-like"/>
    <property type="match status" value="1"/>
</dbReference>
<feature type="domain" description="Response regulatory" evidence="2">
    <location>
        <begin position="3"/>
        <end position="114"/>
    </location>
</feature>
<evidence type="ECO:0000313" key="5">
    <source>
        <dbReference type="Proteomes" id="UP000231987"/>
    </source>
</evidence>
<accession>A0A2J0Z792</accession>
<dbReference type="EMBL" id="NJGD01000002">
    <property type="protein sequence ID" value="PJR16338.1"/>
    <property type="molecule type" value="Genomic_DNA"/>
</dbReference>
<reference evidence="4 5" key="1">
    <citation type="submission" date="2017-06" db="EMBL/GenBank/DDBJ databases">
        <title>Ensifer strains isolated from leguminous trees and herbs display diverse denitrification phenotypes with some acting as strong N2O sinks.</title>
        <authorList>
            <person name="Woliy K."/>
            <person name="Mania D."/>
            <person name="Bakken L.R."/>
            <person name="Frostegard A."/>
        </authorList>
    </citation>
    <scope>NUCLEOTIDE SEQUENCE [LARGE SCALE GENOMIC DNA]</scope>
    <source>
        <strain evidence="4 5">AC50a</strain>
    </source>
</reference>
<protein>
    <submittedName>
        <fullName evidence="4">DNA-binding response regulator</fullName>
    </submittedName>
</protein>
<feature type="modified residue" description="4-aspartylphosphate" evidence="1">
    <location>
        <position position="54"/>
    </location>
</feature>
<dbReference type="PANTHER" id="PTHR37299">
    <property type="entry name" value="TRANSCRIPTIONAL REGULATOR-RELATED"/>
    <property type="match status" value="1"/>
</dbReference>
<evidence type="ECO:0000256" key="1">
    <source>
        <dbReference type="PROSITE-ProRule" id="PRU00169"/>
    </source>
</evidence>
<evidence type="ECO:0000313" key="4">
    <source>
        <dbReference type="EMBL" id="PJR16338.1"/>
    </source>
</evidence>
<gene>
    <name evidence="4" type="ORF">CEJ86_05990</name>
</gene>
<dbReference type="RefSeq" id="WP_100670300.1">
    <property type="nucleotide sequence ID" value="NZ_JBKOIK010000019.1"/>
</dbReference>
<dbReference type="Proteomes" id="UP000231987">
    <property type="component" value="Unassembled WGS sequence"/>
</dbReference>
<dbReference type="InterPro" id="IPR001789">
    <property type="entry name" value="Sig_transdc_resp-reg_receiver"/>
</dbReference>
<keyword evidence="4" id="KW-0238">DNA-binding</keyword>
<dbReference type="Pfam" id="PF00072">
    <property type="entry name" value="Response_reg"/>
    <property type="match status" value="1"/>
</dbReference>
<dbReference type="GO" id="GO:0003677">
    <property type="term" value="F:DNA binding"/>
    <property type="evidence" value="ECO:0007669"/>
    <property type="project" value="UniProtKB-KW"/>
</dbReference>